<reference evidence="1 2" key="1">
    <citation type="submission" date="2019-03" db="EMBL/GenBank/DDBJ databases">
        <title>Deep-cultivation of Planctomycetes and their phenomic and genomic characterization uncovers novel biology.</title>
        <authorList>
            <person name="Wiegand S."/>
            <person name="Jogler M."/>
            <person name="Boedeker C."/>
            <person name="Pinto D."/>
            <person name="Vollmers J."/>
            <person name="Rivas-Marin E."/>
            <person name="Kohn T."/>
            <person name="Peeters S.H."/>
            <person name="Heuer A."/>
            <person name="Rast P."/>
            <person name="Oberbeckmann S."/>
            <person name="Bunk B."/>
            <person name="Jeske O."/>
            <person name="Meyerdierks A."/>
            <person name="Storesund J.E."/>
            <person name="Kallscheuer N."/>
            <person name="Luecker S."/>
            <person name="Lage O.M."/>
            <person name="Pohl T."/>
            <person name="Merkel B.J."/>
            <person name="Hornburger P."/>
            <person name="Mueller R.-W."/>
            <person name="Bruemmer F."/>
            <person name="Labrenz M."/>
            <person name="Spormann A.M."/>
            <person name="Op den Camp H."/>
            <person name="Overmann J."/>
            <person name="Amann R."/>
            <person name="Jetten M.S.M."/>
            <person name="Mascher T."/>
            <person name="Medema M.H."/>
            <person name="Devos D.P."/>
            <person name="Kaster A.-K."/>
            <person name="Ovreas L."/>
            <person name="Rohde M."/>
            <person name="Galperin M.Y."/>
            <person name="Jogler C."/>
        </authorList>
    </citation>
    <scope>NUCLEOTIDE SEQUENCE [LARGE SCALE GENOMIC DNA]</scope>
    <source>
        <strain evidence="1 2">Enr13</strain>
    </source>
</reference>
<keyword evidence="2" id="KW-1185">Reference proteome</keyword>
<organism evidence="1 2">
    <name type="scientific">Stieleria neptunia</name>
    <dbReference type="NCBI Taxonomy" id="2527979"/>
    <lineage>
        <taxon>Bacteria</taxon>
        <taxon>Pseudomonadati</taxon>
        <taxon>Planctomycetota</taxon>
        <taxon>Planctomycetia</taxon>
        <taxon>Pirellulales</taxon>
        <taxon>Pirellulaceae</taxon>
        <taxon>Stieleria</taxon>
    </lineage>
</organism>
<dbReference type="OrthoDB" id="264674at2"/>
<accession>A0A518I3H8</accession>
<dbReference type="RefSeq" id="WP_145391746.1">
    <property type="nucleotide sequence ID" value="NZ_CP037423.1"/>
</dbReference>
<dbReference type="AlphaFoldDB" id="A0A518I3H8"/>
<sequence length="227" mass="25175">MSTRFELIKNGKRVCIAGIDGDGVLSAILSYGKPENGDGTHDFGISGLGMFDASQDRQHHVAWPRHELATGDEITIRILPPGEFDQPEGSVGSPQKSMHDPVFGNLNYYVDSWDAIIEFDSAPLQTAHVHICADENGPTECQRSIIITLRERHSQLWPSICSALVRCHPEITKPRKLAKLLLPQVGINLYGDTSEAELVYSVEGDAGERAYFVKLRDWEIAEVFMAE</sequence>
<dbReference type="Proteomes" id="UP000319004">
    <property type="component" value="Chromosome"/>
</dbReference>
<protein>
    <submittedName>
        <fullName evidence="1">Uncharacterized protein</fullName>
    </submittedName>
</protein>
<dbReference type="EMBL" id="CP037423">
    <property type="protein sequence ID" value="QDV47660.1"/>
    <property type="molecule type" value="Genomic_DNA"/>
</dbReference>
<proteinExistence type="predicted"/>
<name>A0A518I3H8_9BACT</name>
<evidence type="ECO:0000313" key="2">
    <source>
        <dbReference type="Proteomes" id="UP000319004"/>
    </source>
</evidence>
<gene>
    <name evidence="1" type="ORF">Enr13x_75710</name>
</gene>
<dbReference type="KEGG" id="snep:Enr13x_75710"/>
<evidence type="ECO:0000313" key="1">
    <source>
        <dbReference type="EMBL" id="QDV47660.1"/>
    </source>
</evidence>